<evidence type="ECO:0000313" key="2">
    <source>
        <dbReference type="EMBL" id="QJI53717.1"/>
    </source>
</evidence>
<feature type="compositionally biased region" description="Polar residues" evidence="1">
    <location>
        <begin position="172"/>
        <end position="191"/>
    </location>
</feature>
<feature type="region of interest" description="Disordered" evidence="1">
    <location>
        <begin position="172"/>
        <end position="201"/>
    </location>
</feature>
<name>A0A6M3YPD1_9VIRU</name>
<reference evidence="2" key="1">
    <citation type="submission" date="2020-01" db="EMBL/GenBank/DDBJ databases">
        <title>Novel CRESS-DNA virus.</title>
        <authorList>
            <person name="Liu Q."/>
            <person name="Shan T."/>
            <person name="Yang S."/>
            <person name="Zhang W."/>
        </authorList>
    </citation>
    <scope>NUCLEOTIDE SEQUENCE</scope>
    <source>
        <strain evidence="2">Brs113cre1</strain>
    </source>
</reference>
<evidence type="ECO:0000256" key="1">
    <source>
        <dbReference type="SAM" id="MobiDB-lite"/>
    </source>
</evidence>
<feature type="compositionally biased region" description="Basic and acidic residues" evidence="1">
    <location>
        <begin position="50"/>
        <end position="59"/>
    </location>
</feature>
<feature type="region of interest" description="Disordered" evidence="1">
    <location>
        <begin position="46"/>
        <end position="82"/>
    </location>
</feature>
<organism evidence="2">
    <name type="scientific">Cressdnaviricota sp</name>
    <dbReference type="NCBI Taxonomy" id="2748378"/>
    <lineage>
        <taxon>Viruses</taxon>
        <taxon>Monodnaviria</taxon>
        <taxon>Shotokuvirae</taxon>
        <taxon>Cressdnaviricota</taxon>
    </lineage>
</organism>
<accession>A0A6M3YPD1</accession>
<dbReference type="EMBL" id="MN928927">
    <property type="protein sequence ID" value="QJI53717.1"/>
    <property type="molecule type" value="Genomic_DNA"/>
</dbReference>
<protein>
    <submittedName>
        <fullName evidence="2">Capsid protein</fullName>
    </submittedName>
</protein>
<proteinExistence type="predicted"/>
<sequence>MQWNYDDFVRTGREYAPGNTYPDYHPVIAFEQWLDDQKLQGDIPAVQHRPAGDEPHASTKGDPSGADVLENIGKPDVTGPFQPNSQELLLQSLCQQIQTLSLTSTQPSMTTTPSLRATAPVSNAFESIESSGPSFPTSTWEWPVLPKEATSTQWETPMDQLPPVQWTNVATVQQPNGSHSGNPFPSTSNQPWKLPSSPPPRAQPCTAGNLLPGYAMQTLHPVTSHTMAPSSWSVMPRHSLPLESASTSWRQSMCPSRIKLDTNLLTYLQQELMDLD</sequence>